<reference evidence="3 4" key="1">
    <citation type="submission" date="2016-08" db="EMBL/GenBank/DDBJ databases">
        <authorList>
            <person name="Varghese N."/>
            <person name="Submissions Spin"/>
        </authorList>
    </citation>
    <scope>NUCLEOTIDE SEQUENCE [LARGE SCALE GENOMIC DNA]</scope>
    <source>
        <strain evidence="3 4">R-53116</strain>
    </source>
</reference>
<evidence type="ECO:0000313" key="5">
    <source>
        <dbReference type="Proteomes" id="UP000585749"/>
    </source>
</evidence>
<feature type="transmembrane region" description="Helical" evidence="1">
    <location>
        <begin position="190"/>
        <end position="215"/>
    </location>
</feature>
<name>A0A4Y4G6T4_WEIHE</name>
<evidence type="ECO:0000313" key="4">
    <source>
        <dbReference type="Proteomes" id="UP000182448"/>
    </source>
</evidence>
<protein>
    <submittedName>
        <fullName evidence="2">DUF975 family protein</fullName>
    </submittedName>
</protein>
<keyword evidence="1" id="KW-1133">Transmembrane helix</keyword>
<keyword evidence="4" id="KW-1185">Reference proteome</keyword>
<dbReference type="AlphaFoldDB" id="A0A4Y4G6T4"/>
<dbReference type="PANTHER" id="PTHR40076">
    <property type="entry name" value="MEMBRANE PROTEIN-RELATED"/>
    <property type="match status" value="1"/>
</dbReference>
<feature type="transmembrane region" description="Helical" evidence="1">
    <location>
        <begin position="20"/>
        <end position="36"/>
    </location>
</feature>
<dbReference type="EMBL" id="FMAW01000017">
    <property type="protein sequence ID" value="SCC11530.1"/>
    <property type="molecule type" value="Genomic_DNA"/>
</dbReference>
<comment type="caution">
    <text evidence="2">The sequence shown here is derived from an EMBL/GenBank/DDBJ whole genome shotgun (WGS) entry which is preliminary data.</text>
</comment>
<accession>A0A4Y4G6T4</accession>
<sequence length="248" mass="28297">MFTNYDLKKRSKTYVSGENFGTALKLSIILVIWQVISSVRENLEPSGNINSEDIQTMSGVASKTFAVGIQILTTSILAEVLVGIFTLGVTFGFVEWHRRNKAPEQPVKVGLKFLGSKTIIDVVVLLGVRFIFTMLWTCLFIIPGIIKTYSYSQATLLYADDVRAGREITSITSYLKKSEEMMRGYRFKLFWLQVSFILWWILVGITYGIAGFYVVPYYQATMAEFYLAVRNNEPINRAKMHFDENDEL</sequence>
<dbReference type="PANTHER" id="PTHR40076:SF1">
    <property type="entry name" value="MEMBRANE PROTEIN"/>
    <property type="match status" value="1"/>
</dbReference>
<organism evidence="2 5">
    <name type="scientific">Weissella hellenica</name>
    <dbReference type="NCBI Taxonomy" id="46256"/>
    <lineage>
        <taxon>Bacteria</taxon>
        <taxon>Bacillati</taxon>
        <taxon>Bacillota</taxon>
        <taxon>Bacilli</taxon>
        <taxon>Lactobacillales</taxon>
        <taxon>Lactobacillaceae</taxon>
        <taxon>Weissella</taxon>
    </lineage>
</organism>
<dbReference type="OrthoDB" id="9784844at2"/>
<evidence type="ECO:0000313" key="3">
    <source>
        <dbReference type="EMBL" id="SCC11530.1"/>
    </source>
</evidence>
<keyword evidence="1" id="KW-0812">Transmembrane</keyword>
<dbReference type="Pfam" id="PF06161">
    <property type="entry name" value="DUF975"/>
    <property type="match status" value="1"/>
</dbReference>
<gene>
    <name evidence="3" type="ORF">GA0061075_11736</name>
    <name evidence="2" type="ORF">HF960_01200</name>
</gene>
<evidence type="ECO:0000313" key="2">
    <source>
        <dbReference type="EMBL" id="NKY66324.1"/>
    </source>
</evidence>
<dbReference type="RefSeq" id="WP_074428024.1">
    <property type="nucleotide sequence ID" value="NZ_BJEG01000001.1"/>
</dbReference>
<keyword evidence="1" id="KW-0472">Membrane</keyword>
<evidence type="ECO:0000256" key="1">
    <source>
        <dbReference type="SAM" id="Phobius"/>
    </source>
</evidence>
<feature type="transmembrane region" description="Helical" evidence="1">
    <location>
        <begin position="122"/>
        <end position="146"/>
    </location>
</feature>
<dbReference type="EMBL" id="JAAXPM010000001">
    <property type="protein sequence ID" value="NKY66324.1"/>
    <property type="molecule type" value="Genomic_DNA"/>
</dbReference>
<proteinExistence type="predicted"/>
<feature type="transmembrane region" description="Helical" evidence="1">
    <location>
        <begin position="67"/>
        <end position="94"/>
    </location>
</feature>
<dbReference type="InterPro" id="IPR010380">
    <property type="entry name" value="DUF975"/>
</dbReference>
<reference evidence="2 5" key="2">
    <citation type="submission" date="2020-04" db="EMBL/GenBank/DDBJ databases">
        <title>MicrobeNet Type strains.</title>
        <authorList>
            <person name="Nicholson A.C."/>
        </authorList>
    </citation>
    <scope>NUCLEOTIDE SEQUENCE [LARGE SCALE GENOMIC DNA]</scope>
    <source>
        <strain evidence="2 5">CCUG 33494</strain>
    </source>
</reference>
<dbReference type="Proteomes" id="UP000182448">
    <property type="component" value="Unassembled WGS sequence"/>
</dbReference>
<dbReference type="Proteomes" id="UP000585749">
    <property type="component" value="Unassembled WGS sequence"/>
</dbReference>